<gene>
    <name evidence="2" type="ORF">GCM10022255_062570</name>
</gene>
<feature type="region of interest" description="Disordered" evidence="1">
    <location>
        <begin position="1"/>
        <end position="24"/>
    </location>
</feature>
<proteinExistence type="predicted"/>
<organism evidence="2 3">
    <name type="scientific">Dactylosporangium darangshiense</name>
    <dbReference type="NCBI Taxonomy" id="579108"/>
    <lineage>
        <taxon>Bacteria</taxon>
        <taxon>Bacillati</taxon>
        <taxon>Actinomycetota</taxon>
        <taxon>Actinomycetes</taxon>
        <taxon>Micromonosporales</taxon>
        <taxon>Micromonosporaceae</taxon>
        <taxon>Dactylosporangium</taxon>
    </lineage>
</organism>
<name>A0ABP8DG39_9ACTN</name>
<keyword evidence="3" id="KW-1185">Reference proteome</keyword>
<sequence length="227" mass="22776">MLDPYEAVHPSPPLAPSAAPALDPATDIPVPTTANSVEDAWAALQDAAAADLFAPRSAERPTLALAAGASAVPATTRGGASIARTAITPRGVAVHATTQGGASIVRTAITPRGVAVHATTQGCVPIVRAAAAPRAAAVHANTQGSAGIAGTVVPPCRAAVHAITTPESNSTAVGARAGRFFRALTCARDGRCLHVADALGAGRRADVIAGAGQAWKARSMADWRERR</sequence>
<dbReference type="Proteomes" id="UP001500620">
    <property type="component" value="Unassembled WGS sequence"/>
</dbReference>
<evidence type="ECO:0000313" key="2">
    <source>
        <dbReference type="EMBL" id="GAA4255119.1"/>
    </source>
</evidence>
<reference evidence="3" key="1">
    <citation type="journal article" date="2019" name="Int. J. Syst. Evol. Microbiol.">
        <title>The Global Catalogue of Microorganisms (GCM) 10K type strain sequencing project: providing services to taxonomists for standard genome sequencing and annotation.</title>
        <authorList>
            <consortium name="The Broad Institute Genomics Platform"/>
            <consortium name="The Broad Institute Genome Sequencing Center for Infectious Disease"/>
            <person name="Wu L."/>
            <person name="Ma J."/>
        </authorList>
    </citation>
    <scope>NUCLEOTIDE SEQUENCE [LARGE SCALE GENOMIC DNA]</scope>
    <source>
        <strain evidence="3">JCM 17441</strain>
    </source>
</reference>
<accession>A0ABP8DG39</accession>
<protein>
    <submittedName>
        <fullName evidence="2">Uncharacterized protein</fullName>
    </submittedName>
</protein>
<evidence type="ECO:0000313" key="3">
    <source>
        <dbReference type="Proteomes" id="UP001500620"/>
    </source>
</evidence>
<comment type="caution">
    <text evidence="2">The sequence shown here is derived from an EMBL/GenBank/DDBJ whole genome shotgun (WGS) entry which is preliminary data.</text>
</comment>
<evidence type="ECO:0000256" key="1">
    <source>
        <dbReference type="SAM" id="MobiDB-lite"/>
    </source>
</evidence>
<dbReference type="EMBL" id="BAABAT010000020">
    <property type="protein sequence ID" value="GAA4255119.1"/>
    <property type="molecule type" value="Genomic_DNA"/>
</dbReference>